<name>A0AAV2YSI5_9STRA</name>
<feature type="domain" description="Peptidase C1A papain C-terminal" evidence="4">
    <location>
        <begin position="150"/>
        <end position="362"/>
    </location>
</feature>
<evidence type="ECO:0000259" key="4">
    <source>
        <dbReference type="SMART" id="SM00645"/>
    </source>
</evidence>
<feature type="chain" id="PRO_5043853343" description="Peptidase C1A papain C-terminal domain-containing protein" evidence="3">
    <location>
        <begin position="22"/>
        <end position="363"/>
    </location>
</feature>
<dbReference type="InterPro" id="IPR025660">
    <property type="entry name" value="Pept_his_AS"/>
</dbReference>
<dbReference type="InterPro" id="IPR013128">
    <property type="entry name" value="Peptidase_C1A"/>
</dbReference>
<dbReference type="InterPro" id="IPR000668">
    <property type="entry name" value="Peptidase_C1A_C"/>
</dbReference>
<dbReference type="GO" id="GO:0006508">
    <property type="term" value="P:proteolysis"/>
    <property type="evidence" value="ECO:0007669"/>
    <property type="project" value="InterPro"/>
</dbReference>
<dbReference type="Pfam" id="PF00112">
    <property type="entry name" value="Peptidase_C1"/>
    <property type="match status" value="1"/>
</dbReference>
<keyword evidence="3" id="KW-0732">Signal</keyword>
<dbReference type="CDD" id="cd02248">
    <property type="entry name" value="Peptidase_C1A"/>
    <property type="match status" value="1"/>
</dbReference>
<dbReference type="InterPro" id="IPR039417">
    <property type="entry name" value="Peptidase_C1A_papain-like"/>
</dbReference>
<feature type="signal peptide" evidence="3">
    <location>
        <begin position="1"/>
        <end position="21"/>
    </location>
</feature>
<dbReference type="GO" id="GO:0008234">
    <property type="term" value="F:cysteine-type peptidase activity"/>
    <property type="evidence" value="ECO:0007669"/>
    <property type="project" value="InterPro"/>
</dbReference>
<dbReference type="AlphaFoldDB" id="A0AAV2YSI5"/>
<dbReference type="SMART" id="SM00645">
    <property type="entry name" value="Pept_C1"/>
    <property type="match status" value="1"/>
</dbReference>
<dbReference type="Gene3D" id="3.90.70.10">
    <property type="entry name" value="Cysteine proteinases"/>
    <property type="match status" value="1"/>
</dbReference>
<evidence type="ECO:0000313" key="6">
    <source>
        <dbReference type="Proteomes" id="UP001146120"/>
    </source>
</evidence>
<organism evidence="5 6">
    <name type="scientific">Lagenidium giganteum</name>
    <dbReference type="NCBI Taxonomy" id="4803"/>
    <lineage>
        <taxon>Eukaryota</taxon>
        <taxon>Sar</taxon>
        <taxon>Stramenopiles</taxon>
        <taxon>Oomycota</taxon>
        <taxon>Peronosporomycetes</taxon>
        <taxon>Pythiales</taxon>
        <taxon>Pythiaceae</taxon>
    </lineage>
</organism>
<reference evidence="5" key="2">
    <citation type="journal article" date="2023" name="Microbiol Resour">
        <title>Decontamination and Annotation of the Draft Genome Sequence of the Oomycete Lagenidium giganteum ARSEF 373.</title>
        <authorList>
            <person name="Morgan W.R."/>
            <person name="Tartar A."/>
        </authorList>
    </citation>
    <scope>NUCLEOTIDE SEQUENCE</scope>
    <source>
        <strain evidence="5">ARSEF 373</strain>
    </source>
</reference>
<evidence type="ECO:0000256" key="2">
    <source>
        <dbReference type="ARBA" id="ARBA00023145"/>
    </source>
</evidence>
<evidence type="ECO:0000256" key="1">
    <source>
        <dbReference type="ARBA" id="ARBA00008455"/>
    </source>
</evidence>
<dbReference type="SUPFAM" id="SSF54001">
    <property type="entry name" value="Cysteine proteinases"/>
    <property type="match status" value="1"/>
</dbReference>
<comment type="similarity">
    <text evidence="1">Belongs to the peptidase C1 family.</text>
</comment>
<dbReference type="PRINTS" id="PR00705">
    <property type="entry name" value="PAPAIN"/>
</dbReference>
<reference evidence="5" key="1">
    <citation type="submission" date="2022-11" db="EMBL/GenBank/DDBJ databases">
        <authorList>
            <person name="Morgan W.R."/>
            <person name="Tartar A."/>
        </authorList>
    </citation>
    <scope>NUCLEOTIDE SEQUENCE</scope>
    <source>
        <strain evidence="5">ARSEF 373</strain>
    </source>
</reference>
<dbReference type="InterPro" id="IPR038765">
    <property type="entry name" value="Papain-like_cys_pep_sf"/>
</dbReference>
<evidence type="ECO:0000256" key="3">
    <source>
        <dbReference type="SAM" id="SignalP"/>
    </source>
</evidence>
<dbReference type="EMBL" id="DAKRPA010000172">
    <property type="protein sequence ID" value="DAZ96298.1"/>
    <property type="molecule type" value="Genomic_DNA"/>
</dbReference>
<keyword evidence="6" id="KW-1185">Reference proteome</keyword>
<protein>
    <recommendedName>
        <fullName evidence="4">Peptidase C1A papain C-terminal domain-containing protein</fullName>
    </recommendedName>
</protein>
<sequence>MHVRSMISLLFAATAGSLVVASDAELASLSSVERQTLAQELVAWKRSPAAKDAEQLGLNEIIAAHESHSDVEAATLGYSTEELRRFQQAKQLVAEMEKQHPNADFTLASPFSLLTNDEFEQFVARSGLRGKQQPESNNQALLSFDDDDDLPVEVDWRQSGCLPPVKNQGHCGSCAYFSSTAAIEASMCMYQNGDLRLYSEQRTVSCFGGGCKGEWPHLVMEFVKEQGVCHSDDYPYTSGTTQQFGVCKLNSCKPEMPKIQNVVQVNTTESSLKFALRNRPTVIMLAAGNKSFKQYKSGILEGCGDAQMDHAVLLVGYDEQAWNIKNSWGASWGDNGFVRLRRGLADPLGACRVLEFNPVFPEF</sequence>
<gene>
    <name evidence="5" type="ORF">N0F65_008331</name>
</gene>
<dbReference type="PANTHER" id="PTHR12411">
    <property type="entry name" value="CYSTEINE PROTEASE FAMILY C1-RELATED"/>
    <property type="match status" value="1"/>
</dbReference>
<dbReference type="Proteomes" id="UP001146120">
    <property type="component" value="Unassembled WGS sequence"/>
</dbReference>
<accession>A0AAV2YSI5</accession>
<comment type="caution">
    <text evidence="5">The sequence shown here is derived from an EMBL/GenBank/DDBJ whole genome shotgun (WGS) entry which is preliminary data.</text>
</comment>
<dbReference type="PROSITE" id="PS00639">
    <property type="entry name" value="THIOL_PROTEASE_HIS"/>
    <property type="match status" value="1"/>
</dbReference>
<keyword evidence="2" id="KW-0865">Zymogen</keyword>
<proteinExistence type="inferred from homology"/>
<evidence type="ECO:0000313" key="5">
    <source>
        <dbReference type="EMBL" id="DAZ96298.1"/>
    </source>
</evidence>